<proteinExistence type="predicted"/>
<feature type="region of interest" description="Disordered" evidence="1">
    <location>
        <begin position="82"/>
        <end position="112"/>
    </location>
</feature>
<dbReference type="Proteomes" id="UP001575181">
    <property type="component" value="Unassembled WGS sequence"/>
</dbReference>
<sequence>MGSGFQYWAWPRRLVLGATVGGGILTTPAPVCAEADPFRVRALPAGYMLAADRFVPSVSDEKKDQEGALCAGEMGSDRDKYIEEGRCAYTDPDEVAPEEKEEREGKGQKPTG</sequence>
<comment type="caution">
    <text evidence="2">The sequence shown here is derived from an EMBL/GenBank/DDBJ whole genome shotgun (WGS) entry which is preliminary data.</text>
</comment>
<organism evidence="2 3">
    <name type="scientific">Thiohalorhabdus methylotrophus</name>
    <dbReference type="NCBI Taxonomy" id="3242694"/>
    <lineage>
        <taxon>Bacteria</taxon>
        <taxon>Pseudomonadati</taxon>
        <taxon>Pseudomonadota</taxon>
        <taxon>Gammaproteobacteria</taxon>
        <taxon>Thiohalorhabdales</taxon>
        <taxon>Thiohalorhabdaceae</taxon>
        <taxon>Thiohalorhabdus</taxon>
    </lineage>
</organism>
<evidence type="ECO:0000313" key="2">
    <source>
        <dbReference type="EMBL" id="MFA9460476.1"/>
    </source>
</evidence>
<evidence type="ECO:0000256" key="1">
    <source>
        <dbReference type="SAM" id="MobiDB-lite"/>
    </source>
</evidence>
<accession>A0ABV4TWE4</accession>
<reference evidence="2 3" key="1">
    <citation type="submission" date="2024-08" db="EMBL/GenBank/DDBJ databases">
        <title>Whole-genome sequencing of halo(alkali)philic microorganisms from hypersaline lakes.</title>
        <authorList>
            <person name="Sorokin D.Y."/>
            <person name="Merkel A.Y."/>
            <person name="Messina E."/>
            <person name="Yakimov M."/>
        </authorList>
    </citation>
    <scope>NUCLEOTIDE SEQUENCE [LARGE SCALE GENOMIC DNA]</scope>
    <source>
        <strain evidence="2 3">Cl-TMA</strain>
    </source>
</reference>
<evidence type="ECO:0008006" key="4">
    <source>
        <dbReference type="Google" id="ProtNLM"/>
    </source>
</evidence>
<name>A0ABV4TWE4_9GAMM</name>
<dbReference type="RefSeq" id="WP_373655261.1">
    <property type="nucleotide sequence ID" value="NZ_JBGUAW010000004.1"/>
</dbReference>
<protein>
    <recommendedName>
        <fullName evidence="4">Secreted protein</fullName>
    </recommendedName>
</protein>
<evidence type="ECO:0000313" key="3">
    <source>
        <dbReference type="Proteomes" id="UP001575181"/>
    </source>
</evidence>
<gene>
    <name evidence="2" type="ORF">ACERLL_06495</name>
</gene>
<dbReference type="EMBL" id="JBGUAW010000004">
    <property type="protein sequence ID" value="MFA9460476.1"/>
    <property type="molecule type" value="Genomic_DNA"/>
</dbReference>
<feature type="compositionally biased region" description="Basic and acidic residues" evidence="1">
    <location>
        <begin position="97"/>
        <end position="112"/>
    </location>
</feature>
<keyword evidence="3" id="KW-1185">Reference proteome</keyword>